<dbReference type="InterPro" id="IPR009003">
    <property type="entry name" value="Peptidase_S1_PA"/>
</dbReference>
<dbReference type="InterPro" id="IPR001254">
    <property type="entry name" value="Trypsin_dom"/>
</dbReference>
<reference evidence="15 16" key="1">
    <citation type="journal article" date="2017" name="G3 (Bethesda)">
        <title>The Physical Genome Mapping of Anopheles albimanus Corrected Scaffold Misassemblies and Identified Interarm Rearrangements in Genus Anopheles.</title>
        <authorList>
            <person name="Artemov G.N."/>
            <person name="Peery A.N."/>
            <person name="Jiang X."/>
            <person name="Tu Z."/>
            <person name="Stegniy V.N."/>
            <person name="Sharakhova M.V."/>
            <person name="Sharakhov I.V."/>
        </authorList>
    </citation>
    <scope>NUCLEOTIDE SEQUENCE [LARGE SCALE GENOMIC DNA]</scope>
    <source>
        <strain evidence="15 16">ALBI9_A</strain>
    </source>
</reference>
<evidence type="ECO:0000259" key="14">
    <source>
        <dbReference type="PROSITE" id="PS50240"/>
    </source>
</evidence>
<proteinExistence type="inferred from homology"/>
<keyword evidence="6" id="KW-0378">Hydrolase</keyword>
<dbReference type="KEGG" id="aali:118460814"/>
<keyword evidence="16" id="KW-1185">Reference proteome</keyword>
<evidence type="ECO:0000313" key="16">
    <source>
        <dbReference type="Proteomes" id="UP000069272"/>
    </source>
</evidence>
<dbReference type="CDD" id="cd00190">
    <property type="entry name" value="Tryp_SPc"/>
    <property type="match status" value="2"/>
</dbReference>
<evidence type="ECO:0000256" key="9">
    <source>
        <dbReference type="ARBA" id="ARBA00023145"/>
    </source>
</evidence>
<keyword evidence="8" id="KW-0391">Immunity</keyword>
<accession>A0A8W7JE83</accession>
<comment type="similarity">
    <text evidence="12">Belongs to the peptidase S1 family. CLIP subfamily.</text>
</comment>
<dbReference type="GO" id="GO:0006508">
    <property type="term" value="P:proteolysis"/>
    <property type="evidence" value="ECO:0007669"/>
    <property type="project" value="UniProtKB-KW"/>
</dbReference>
<feature type="signal peptide" evidence="13">
    <location>
        <begin position="1"/>
        <end position="19"/>
    </location>
</feature>
<feature type="domain" description="Peptidase S1" evidence="14">
    <location>
        <begin position="36"/>
        <end position="283"/>
    </location>
</feature>
<evidence type="ECO:0000256" key="13">
    <source>
        <dbReference type="SAM" id="SignalP"/>
    </source>
</evidence>
<comment type="subcellular location">
    <subcellularLocation>
        <location evidence="1">Secreted</location>
    </subcellularLocation>
</comment>
<evidence type="ECO:0000256" key="4">
    <source>
        <dbReference type="ARBA" id="ARBA00022670"/>
    </source>
</evidence>
<dbReference type="Proteomes" id="UP000069272">
    <property type="component" value="Chromosome 2R"/>
</dbReference>
<dbReference type="OrthoDB" id="6147874at2759"/>
<dbReference type="Gene3D" id="2.40.10.10">
    <property type="entry name" value="Trypsin-like serine proteases"/>
    <property type="match status" value="3"/>
</dbReference>
<protein>
    <recommendedName>
        <fullName evidence="14">Peptidase S1 domain-containing protein</fullName>
    </recommendedName>
</protein>
<evidence type="ECO:0000256" key="7">
    <source>
        <dbReference type="ARBA" id="ARBA00022825"/>
    </source>
</evidence>
<keyword evidence="9" id="KW-0865">Zymogen</keyword>
<dbReference type="PROSITE" id="PS00134">
    <property type="entry name" value="TRYPSIN_HIS"/>
    <property type="match status" value="2"/>
</dbReference>
<evidence type="ECO:0000256" key="10">
    <source>
        <dbReference type="ARBA" id="ARBA00023157"/>
    </source>
</evidence>
<dbReference type="RefSeq" id="XP_035781324.1">
    <property type="nucleotide sequence ID" value="XM_035925431.1"/>
</dbReference>
<keyword evidence="10" id="KW-1015">Disulfide bond</keyword>
<evidence type="ECO:0000256" key="1">
    <source>
        <dbReference type="ARBA" id="ARBA00004613"/>
    </source>
</evidence>
<evidence type="ECO:0000313" key="15">
    <source>
        <dbReference type="EnsemblMetazoa" id="AALB002047-PA"/>
    </source>
</evidence>
<keyword evidence="3" id="KW-0399">Innate immunity</keyword>
<evidence type="ECO:0000256" key="3">
    <source>
        <dbReference type="ARBA" id="ARBA00022588"/>
    </source>
</evidence>
<reference evidence="15" key="2">
    <citation type="submission" date="2022-08" db="UniProtKB">
        <authorList>
            <consortium name="EnsemblMetazoa"/>
        </authorList>
    </citation>
    <scope>IDENTIFICATION</scope>
    <source>
        <strain evidence="15">STECLA/ALBI9_A</strain>
    </source>
</reference>
<evidence type="ECO:0000256" key="5">
    <source>
        <dbReference type="ARBA" id="ARBA00022729"/>
    </source>
</evidence>
<evidence type="ECO:0000256" key="8">
    <source>
        <dbReference type="ARBA" id="ARBA00022859"/>
    </source>
</evidence>
<dbReference type="EnsemblMetazoa" id="AALB002047-RA">
    <property type="protein sequence ID" value="AALB002047-PA"/>
    <property type="gene ID" value="AALB002047"/>
</dbReference>
<evidence type="ECO:0000256" key="11">
    <source>
        <dbReference type="ARBA" id="ARBA00023180"/>
    </source>
</evidence>
<dbReference type="InterPro" id="IPR018114">
    <property type="entry name" value="TRYPSIN_HIS"/>
</dbReference>
<keyword evidence="7" id="KW-0720">Serine protease</keyword>
<dbReference type="GeneID" id="118460814"/>
<dbReference type="SUPFAM" id="SSF50494">
    <property type="entry name" value="Trypsin-like serine proteases"/>
    <property type="match status" value="2"/>
</dbReference>
<dbReference type="FunFam" id="2.40.10.10:FF:000028">
    <property type="entry name" value="Serine protease easter"/>
    <property type="match status" value="1"/>
</dbReference>
<dbReference type="PRINTS" id="PR00722">
    <property type="entry name" value="CHYMOTRYPSIN"/>
</dbReference>
<feature type="chain" id="PRO_5036501476" description="Peptidase S1 domain-containing protein" evidence="13">
    <location>
        <begin position="20"/>
        <end position="589"/>
    </location>
</feature>
<evidence type="ECO:0000256" key="6">
    <source>
        <dbReference type="ARBA" id="ARBA00022801"/>
    </source>
</evidence>
<name>A0A8W7JE83_ANOAL</name>
<keyword evidence="5 13" id="KW-0732">Signal</keyword>
<dbReference type="SMART" id="SM00020">
    <property type="entry name" value="Tryp_SPc"/>
    <property type="match status" value="2"/>
</dbReference>
<evidence type="ECO:0000256" key="12">
    <source>
        <dbReference type="ARBA" id="ARBA00024195"/>
    </source>
</evidence>
<dbReference type="GO" id="GO:0045087">
    <property type="term" value="P:innate immune response"/>
    <property type="evidence" value="ECO:0007669"/>
    <property type="project" value="UniProtKB-KW"/>
</dbReference>
<keyword evidence="11" id="KW-0325">Glycoprotein</keyword>
<feature type="domain" description="Peptidase S1" evidence="14">
    <location>
        <begin position="310"/>
        <end position="575"/>
    </location>
</feature>
<dbReference type="InterPro" id="IPR051333">
    <property type="entry name" value="CLIP_Serine_Protease"/>
</dbReference>
<dbReference type="InterPro" id="IPR001314">
    <property type="entry name" value="Peptidase_S1A"/>
</dbReference>
<dbReference type="GO" id="GO:0005576">
    <property type="term" value="C:extracellular region"/>
    <property type="evidence" value="ECO:0007669"/>
    <property type="project" value="UniProtKB-SubCell"/>
</dbReference>
<dbReference type="PROSITE" id="PS50240">
    <property type="entry name" value="TRYPSIN_DOM"/>
    <property type="match status" value="2"/>
</dbReference>
<dbReference type="FunFam" id="2.40.10.10:FF:000146">
    <property type="entry name" value="Serine protease 53"/>
    <property type="match status" value="1"/>
</dbReference>
<keyword evidence="2" id="KW-0964">Secreted</keyword>
<organism evidence="15 16">
    <name type="scientific">Anopheles albimanus</name>
    <name type="common">New world malaria mosquito</name>
    <dbReference type="NCBI Taxonomy" id="7167"/>
    <lineage>
        <taxon>Eukaryota</taxon>
        <taxon>Metazoa</taxon>
        <taxon>Ecdysozoa</taxon>
        <taxon>Arthropoda</taxon>
        <taxon>Hexapoda</taxon>
        <taxon>Insecta</taxon>
        <taxon>Pterygota</taxon>
        <taxon>Neoptera</taxon>
        <taxon>Endopterygota</taxon>
        <taxon>Diptera</taxon>
        <taxon>Nematocera</taxon>
        <taxon>Culicoidea</taxon>
        <taxon>Culicidae</taxon>
        <taxon>Anophelinae</taxon>
        <taxon>Anopheles</taxon>
    </lineage>
</organism>
<evidence type="ECO:0000256" key="2">
    <source>
        <dbReference type="ARBA" id="ARBA00022525"/>
    </source>
</evidence>
<dbReference type="Pfam" id="PF00089">
    <property type="entry name" value="Trypsin"/>
    <property type="match status" value="2"/>
</dbReference>
<dbReference type="GO" id="GO:0004252">
    <property type="term" value="F:serine-type endopeptidase activity"/>
    <property type="evidence" value="ECO:0007669"/>
    <property type="project" value="InterPro"/>
</dbReference>
<keyword evidence="4" id="KW-0645">Protease</keyword>
<sequence length="589" mass="66060">MRVLAALLVFYPFLLLIAAASDFDCGQRKVNTIFLVHHGREAKEGHWPWHAAILHRYQSTFSYTCGGSIIDRNTILTAAHCLVTPNGFIAVDRLSVQVGRTRLYVGDGRSRSYEPDRFIIHPQFEHDEVHDDIALIKLATDIEFTDFIQPVCLWNRGIDESELVGQVGSIVGFGLSETDEVSDYLREAQIPVVSFATCVESNRETFGQKLTKQMYCAGSRDGVSACNGDSGGGMFFEFDNAWYVRGLVSFTPSRKGVAKCDPYEYTVYTDVAKYLEWIQQGHNQTQRMLTSPIGSLAKSNPKLTLLNLDICGFNSYPFRKESAKPMFLNYPWIAMVEYANGRARETRTLCHAVLISEWYLLTAAHCVSGPSDKHKLLGVRLGDYDLSTTTDCVELEGQRRCAPPLQIIRVDKIIVHEQYNTPKYANDIALLKLRDRAMIDQDNIKPVCLPVTKKLRETQPNAYVLAGWSKGSTLLSRSTPTHQNRDKCRQQYLEQKITLAGDGGQICAFQKSEVGAPCNFSASAAPLQVVQNIEGSDRYVLQGLLSLGSSRCTSDLPEVYTNVNAYMDWILGKLESMEEPSFDERLVFT</sequence>
<dbReference type="PANTHER" id="PTHR24260:SF136">
    <property type="entry name" value="GH08193P-RELATED"/>
    <property type="match status" value="1"/>
</dbReference>
<dbReference type="PANTHER" id="PTHR24260">
    <property type="match status" value="1"/>
</dbReference>
<dbReference type="InterPro" id="IPR043504">
    <property type="entry name" value="Peptidase_S1_PA_chymotrypsin"/>
</dbReference>
<dbReference type="AlphaFoldDB" id="A0A8W7JE83"/>